<keyword evidence="3" id="KW-0804">Transcription</keyword>
<evidence type="ECO:0000259" key="4">
    <source>
        <dbReference type="PROSITE" id="PS50949"/>
    </source>
</evidence>
<dbReference type="Gene3D" id="1.10.10.10">
    <property type="entry name" value="Winged helix-like DNA-binding domain superfamily/Winged helix DNA-binding domain"/>
    <property type="match status" value="1"/>
</dbReference>
<keyword evidence="6" id="KW-1185">Reference proteome</keyword>
<dbReference type="CDD" id="cd07377">
    <property type="entry name" value="WHTH_GntR"/>
    <property type="match status" value="1"/>
</dbReference>
<dbReference type="InterPro" id="IPR000524">
    <property type="entry name" value="Tscrpt_reg_HTH_GntR"/>
</dbReference>
<evidence type="ECO:0000313" key="6">
    <source>
        <dbReference type="Proteomes" id="UP000664218"/>
    </source>
</evidence>
<comment type="caution">
    <text evidence="5">The sequence shown here is derived from an EMBL/GenBank/DDBJ whole genome shotgun (WGS) entry which is preliminary data.</text>
</comment>
<protein>
    <submittedName>
        <fullName evidence="5">GntR family transcriptional regulator</fullName>
    </submittedName>
</protein>
<dbReference type="SMART" id="SM00345">
    <property type="entry name" value="HTH_GNTR"/>
    <property type="match status" value="1"/>
</dbReference>
<dbReference type="SUPFAM" id="SSF46785">
    <property type="entry name" value="Winged helix' DNA-binding domain"/>
    <property type="match status" value="1"/>
</dbReference>
<organism evidence="5 6">
    <name type="scientific">Proteiniclasticum aestuarii</name>
    <dbReference type="NCBI Taxonomy" id="2817862"/>
    <lineage>
        <taxon>Bacteria</taxon>
        <taxon>Bacillati</taxon>
        <taxon>Bacillota</taxon>
        <taxon>Clostridia</taxon>
        <taxon>Eubacteriales</taxon>
        <taxon>Clostridiaceae</taxon>
        <taxon>Proteiniclasticum</taxon>
    </lineage>
</organism>
<dbReference type="InterPro" id="IPR036390">
    <property type="entry name" value="WH_DNA-bd_sf"/>
</dbReference>
<dbReference type="GO" id="GO:0003700">
    <property type="term" value="F:DNA-binding transcription factor activity"/>
    <property type="evidence" value="ECO:0007669"/>
    <property type="project" value="InterPro"/>
</dbReference>
<proteinExistence type="predicted"/>
<dbReference type="AlphaFoldDB" id="A0A939HAU3"/>
<evidence type="ECO:0000256" key="1">
    <source>
        <dbReference type="ARBA" id="ARBA00023015"/>
    </source>
</evidence>
<keyword evidence="2" id="KW-0238">DNA-binding</keyword>
<dbReference type="Pfam" id="PF00392">
    <property type="entry name" value="GntR"/>
    <property type="match status" value="1"/>
</dbReference>
<dbReference type="PANTHER" id="PTHR38445:SF7">
    <property type="entry name" value="GNTR-FAMILY TRANSCRIPTIONAL REGULATOR"/>
    <property type="match status" value="1"/>
</dbReference>
<dbReference type="EMBL" id="JAFNJU010000004">
    <property type="protein sequence ID" value="MBO1264626.1"/>
    <property type="molecule type" value="Genomic_DNA"/>
</dbReference>
<dbReference type="RefSeq" id="WP_207599146.1">
    <property type="nucleotide sequence ID" value="NZ_JAFNJU010000004.1"/>
</dbReference>
<evidence type="ECO:0000256" key="2">
    <source>
        <dbReference type="ARBA" id="ARBA00023125"/>
    </source>
</evidence>
<dbReference type="InterPro" id="IPR036388">
    <property type="entry name" value="WH-like_DNA-bd_sf"/>
</dbReference>
<dbReference type="Proteomes" id="UP000664218">
    <property type="component" value="Unassembled WGS sequence"/>
</dbReference>
<feature type="domain" description="HTH gntR-type" evidence="4">
    <location>
        <begin position="11"/>
        <end position="79"/>
    </location>
</feature>
<dbReference type="PROSITE" id="PS50949">
    <property type="entry name" value="HTH_GNTR"/>
    <property type="match status" value="1"/>
</dbReference>
<keyword evidence="1" id="KW-0805">Transcription regulation</keyword>
<sequence length="127" mass="14731">MKIVITNRSNTPIYEQIKNQIIEAILTDELKEDDLLPSIRQLAKDLKISVITTTRAYKDLEEEGYVVNVQGKGCYVLPKNENLNFENVMQKIEGHLFDIFELQSRISMTDEELLDVIRTIMEENRNG</sequence>
<gene>
    <name evidence="5" type="ORF">J3A84_06250</name>
</gene>
<name>A0A939HAU3_9CLOT</name>
<evidence type="ECO:0000256" key="3">
    <source>
        <dbReference type="ARBA" id="ARBA00023163"/>
    </source>
</evidence>
<dbReference type="GO" id="GO:0003677">
    <property type="term" value="F:DNA binding"/>
    <property type="evidence" value="ECO:0007669"/>
    <property type="project" value="UniProtKB-KW"/>
</dbReference>
<reference evidence="5" key="1">
    <citation type="submission" date="2021-03" db="EMBL/GenBank/DDBJ databases">
        <title>Proteiniclasticum marinus sp. nov., isolated from tidal flat sediment.</title>
        <authorList>
            <person name="Namirimu T."/>
            <person name="Yang J.-A."/>
            <person name="Yang S.-H."/>
            <person name="Kim Y.-J."/>
            <person name="Kwon K.K."/>
        </authorList>
    </citation>
    <scope>NUCLEOTIDE SEQUENCE</scope>
    <source>
        <strain evidence="5">SCR006</strain>
    </source>
</reference>
<evidence type="ECO:0000313" key="5">
    <source>
        <dbReference type="EMBL" id="MBO1264626.1"/>
    </source>
</evidence>
<dbReference type="PANTHER" id="PTHR38445">
    <property type="entry name" value="HTH-TYPE TRANSCRIPTIONAL REPRESSOR YTRA"/>
    <property type="match status" value="1"/>
</dbReference>
<accession>A0A939HAU3</accession>